<evidence type="ECO:0000313" key="2">
    <source>
        <dbReference type="Proteomes" id="UP001160148"/>
    </source>
</evidence>
<proteinExistence type="predicted"/>
<keyword evidence="2" id="KW-1185">Reference proteome</keyword>
<reference evidence="1 2" key="1">
    <citation type="submission" date="2023-01" db="EMBL/GenBank/DDBJ databases">
        <authorList>
            <person name="Whitehead M."/>
        </authorList>
    </citation>
    <scope>NUCLEOTIDE SEQUENCE [LARGE SCALE GENOMIC DNA]</scope>
</reference>
<dbReference type="AlphaFoldDB" id="A0AAV0XZU8"/>
<dbReference type="Proteomes" id="UP001160148">
    <property type="component" value="Unassembled WGS sequence"/>
</dbReference>
<dbReference type="EMBL" id="CARXXK010001140">
    <property type="protein sequence ID" value="CAI6374003.1"/>
    <property type="molecule type" value="Genomic_DNA"/>
</dbReference>
<protein>
    <recommendedName>
        <fullName evidence="3">Protein ALP1-like</fullName>
    </recommendedName>
</protein>
<gene>
    <name evidence="1" type="ORF">MEUPH1_LOCUS27669</name>
</gene>
<sequence length="126" mass="14991">MTALTIATKLSCHTRSAHKAQELFSRIMDFVEIAAVCALELKRRKTIKKKKKYWVHPITSQRLLKGQFYKLHNELRSYPVKFFNFYRMSVKSFDDLLNLIRPSITYQDSKWRKAIPPEERLSVTLR</sequence>
<accession>A0AAV0XZU8</accession>
<name>A0AAV0XZU8_9HEMI</name>
<organism evidence="1 2">
    <name type="scientific">Macrosiphum euphorbiae</name>
    <name type="common">potato aphid</name>
    <dbReference type="NCBI Taxonomy" id="13131"/>
    <lineage>
        <taxon>Eukaryota</taxon>
        <taxon>Metazoa</taxon>
        <taxon>Ecdysozoa</taxon>
        <taxon>Arthropoda</taxon>
        <taxon>Hexapoda</taxon>
        <taxon>Insecta</taxon>
        <taxon>Pterygota</taxon>
        <taxon>Neoptera</taxon>
        <taxon>Paraneoptera</taxon>
        <taxon>Hemiptera</taxon>
        <taxon>Sternorrhyncha</taxon>
        <taxon>Aphidomorpha</taxon>
        <taxon>Aphidoidea</taxon>
        <taxon>Aphididae</taxon>
        <taxon>Macrosiphini</taxon>
        <taxon>Macrosiphum</taxon>
    </lineage>
</organism>
<evidence type="ECO:0000313" key="1">
    <source>
        <dbReference type="EMBL" id="CAI6374003.1"/>
    </source>
</evidence>
<comment type="caution">
    <text evidence="1">The sequence shown here is derived from an EMBL/GenBank/DDBJ whole genome shotgun (WGS) entry which is preliminary data.</text>
</comment>
<evidence type="ECO:0008006" key="3">
    <source>
        <dbReference type="Google" id="ProtNLM"/>
    </source>
</evidence>